<dbReference type="AlphaFoldDB" id="A0A8X7CTH8"/>
<gene>
    <name evidence="1" type="ORF">TNIN_193371</name>
</gene>
<sequence length="121" mass="13911">MISYDFDQSRHVFLRSRFTNHIRSECREWKLSRQIFQLAAMSDARFLQKSREGLDIIISSCTELANLPDTDDNQEMKVILRASIDDAQKKKDALVSELRSLPHVLILIAKVIITLPTPIAN</sequence>
<name>A0A8X7CTH8_9ARAC</name>
<proteinExistence type="predicted"/>
<comment type="caution">
    <text evidence="1">The sequence shown here is derived from an EMBL/GenBank/DDBJ whole genome shotgun (WGS) entry which is preliminary data.</text>
</comment>
<accession>A0A8X7CTH8</accession>
<reference evidence="1" key="1">
    <citation type="submission" date="2020-08" db="EMBL/GenBank/DDBJ databases">
        <title>Multicomponent nature underlies the extraordinary mechanical properties of spider dragline silk.</title>
        <authorList>
            <person name="Kono N."/>
            <person name="Nakamura H."/>
            <person name="Mori M."/>
            <person name="Yoshida Y."/>
            <person name="Ohtoshi R."/>
            <person name="Malay A.D."/>
            <person name="Moran D.A.P."/>
            <person name="Tomita M."/>
            <person name="Numata K."/>
            <person name="Arakawa K."/>
        </authorList>
    </citation>
    <scope>NUCLEOTIDE SEQUENCE</scope>
</reference>
<dbReference type="Proteomes" id="UP000886998">
    <property type="component" value="Unassembled WGS sequence"/>
</dbReference>
<dbReference type="EMBL" id="BMAV01021947">
    <property type="protein sequence ID" value="GFY76447.1"/>
    <property type="molecule type" value="Genomic_DNA"/>
</dbReference>
<evidence type="ECO:0000313" key="1">
    <source>
        <dbReference type="EMBL" id="GFY76447.1"/>
    </source>
</evidence>
<keyword evidence="2" id="KW-1185">Reference proteome</keyword>
<protein>
    <submittedName>
        <fullName evidence="1">Uncharacterized protein</fullName>
    </submittedName>
</protein>
<organism evidence="1 2">
    <name type="scientific">Trichonephila inaurata madagascariensis</name>
    <dbReference type="NCBI Taxonomy" id="2747483"/>
    <lineage>
        <taxon>Eukaryota</taxon>
        <taxon>Metazoa</taxon>
        <taxon>Ecdysozoa</taxon>
        <taxon>Arthropoda</taxon>
        <taxon>Chelicerata</taxon>
        <taxon>Arachnida</taxon>
        <taxon>Araneae</taxon>
        <taxon>Araneomorphae</taxon>
        <taxon>Entelegynae</taxon>
        <taxon>Araneoidea</taxon>
        <taxon>Nephilidae</taxon>
        <taxon>Trichonephila</taxon>
        <taxon>Trichonephila inaurata</taxon>
    </lineage>
</organism>
<evidence type="ECO:0000313" key="2">
    <source>
        <dbReference type="Proteomes" id="UP000886998"/>
    </source>
</evidence>